<dbReference type="InterPro" id="IPR007886">
    <property type="entry name" value="AlaDH/PNT_N"/>
</dbReference>
<evidence type="ECO:0000259" key="9">
    <source>
        <dbReference type="SMART" id="SM01003"/>
    </source>
</evidence>
<dbReference type="EMBL" id="CAJPEV010002420">
    <property type="protein sequence ID" value="CAG0896820.1"/>
    <property type="molecule type" value="Genomic_DNA"/>
</dbReference>
<dbReference type="InterPro" id="IPR032095">
    <property type="entry name" value="Sacchrp_dh-like_C"/>
</dbReference>
<dbReference type="SUPFAM" id="SSF52283">
    <property type="entry name" value="Formate/glycerate dehydrogenase catalytic domain-like"/>
    <property type="match status" value="2"/>
</dbReference>
<dbReference type="Gene3D" id="1.10.1870.10">
    <property type="entry name" value="Domain 3, Saccharopine reductase"/>
    <property type="match status" value="2"/>
</dbReference>
<feature type="domain" description="Alanine dehydrogenase/pyridine nucleotide transhydrogenase NAD(H)-binding" evidence="8">
    <location>
        <begin position="212"/>
        <end position="415"/>
    </location>
</feature>
<evidence type="ECO:0000256" key="1">
    <source>
        <dbReference type="ARBA" id="ARBA00004682"/>
    </source>
</evidence>
<dbReference type="FunFam" id="3.30.360.10:FF:000008">
    <property type="entry name" value="Alpha-aminoadipic semialdehyde synthase, mitochondrial"/>
    <property type="match status" value="2"/>
</dbReference>
<keyword evidence="5" id="KW-0560">Oxidoreductase</keyword>
<dbReference type="Proteomes" id="UP000677054">
    <property type="component" value="Unassembled WGS sequence"/>
</dbReference>
<reference evidence="10" key="1">
    <citation type="submission" date="2020-11" db="EMBL/GenBank/DDBJ databases">
        <authorList>
            <person name="Tran Van P."/>
        </authorList>
    </citation>
    <scope>NUCLEOTIDE SEQUENCE</scope>
</reference>
<accession>A0A7R9A8V2</accession>
<dbReference type="Pfam" id="PF05222">
    <property type="entry name" value="AlaDh_PNT_N"/>
    <property type="match status" value="2"/>
</dbReference>
<dbReference type="FunFam" id="3.40.50.720:FF:000072">
    <property type="entry name" value="Saccharopine dehydrogenase [NADP(+), L-glutamate-forming]"/>
    <property type="match status" value="1"/>
</dbReference>
<dbReference type="Pfam" id="PF16653">
    <property type="entry name" value="Sacchrp_dh_C"/>
    <property type="match status" value="2"/>
</dbReference>
<evidence type="ECO:0000259" key="8">
    <source>
        <dbReference type="SMART" id="SM01002"/>
    </source>
</evidence>
<dbReference type="InterPro" id="IPR005097">
    <property type="entry name" value="Sacchrp_dh_NADP-bd"/>
</dbReference>
<dbReference type="FunFam" id="3.40.50.720:FF:000087">
    <property type="entry name" value="alpha-aminoadipic semialdehyde synthase, mitochondrial"/>
    <property type="match status" value="2"/>
</dbReference>
<dbReference type="Gene3D" id="3.40.50.720">
    <property type="entry name" value="NAD(P)-binding Rossmann-like Domain"/>
    <property type="match status" value="5"/>
</dbReference>
<evidence type="ECO:0000256" key="3">
    <source>
        <dbReference type="ARBA" id="ARBA00005624"/>
    </source>
</evidence>
<comment type="similarity">
    <text evidence="3">In the N-terminal section; belongs to the AlaDH/PNT family.</text>
</comment>
<feature type="domain" description="Alanine dehydrogenase/pyridine nucleotide transhydrogenase N-terminal" evidence="9">
    <location>
        <begin position="42"/>
        <end position="172"/>
    </location>
</feature>
<dbReference type="InterPro" id="IPR051168">
    <property type="entry name" value="AASS"/>
</dbReference>
<dbReference type="CDD" id="cd12189">
    <property type="entry name" value="LKR_SDH_like"/>
    <property type="match status" value="2"/>
</dbReference>
<dbReference type="UniPathway" id="UPA00868">
    <property type="reaction ID" value="UER00835"/>
</dbReference>
<dbReference type="SMART" id="SM01003">
    <property type="entry name" value="AlaDh_PNT_N"/>
    <property type="match status" value="2"/>
</dbReference>
<comment type="pathway">
    <text evidence="1">Amino-acid degradation; L-lysine degradation via saccharopine pathway; glutaryl-CoA from L-lysine: step 1/6.</text>
</comment>
<dbReference type="GO" id="GO:0005737">
    <property type="term" value="C:cytoplasm"/>
    <property type="evidence" value="ECO:0007669"/>
    <property type="project" value="TreeGrafter"/>
</dbReference>
<evidence type="ECO:0000313" key="11">
    <source>
        <dbReference type="Proteomes" id="UP000677054"/>
    </source>
</evidence>
<keyword evidence="6" id="KW-0511">Multifunctional enzyme</keyword>
<evidence type="ECO:0000256" key="4">
    <source>
        <dbReference type="ARBA" id="ARBA00022857"/>
    </source>
</evidence>
<dbReference type="GO" id="GO:0033512">
    <property type="term" value="P:L-lysine catabolic process to acetyl-CoA via saccharopine"/>
    <property type="evidence" value="ECO:0007669"/>
    <property type="project" value="UniProtKB-UniPathway"/>
</dbReference>
<dbReference type="InterPro" id="IPR007698">
    <property type="entry name" value="AlaDH/PNT_NAD(H)-bd"/>
</dbReference>
<dbReference type="EMBL" id="LR901937">
    <property type="protein sequence ID" value="CAD7249647.1"/>
    <property type="molecule type" value="Genomic_DNA"/>
</dbReference>
<dbReference type="GO" id="GO:0004753">
    <property type="term" value="F:saccharopine dehydrogenase activity"/>
    <property type="evidence" value="ECO:0007669"/>
    <property type="project" value="TreeGrafter"/>
</dbReference>
<comment type="pathway">
    <text evidence="2">Amino-acid degradation; L-lysine degradation via saccharopine pathway; glutaryl-CoA from L-lysine: step 2/6.</text>
</comment>
<dbReference type="PANTHER" id="PTHR11133">
    <property type="entry name" value="SACCHAROPINE DEHYDROGENASE"/>
    <property type="match status" value="1"/>
</dbReference>
<dbReference type="SUPFAM" id="SSF55347">
    <property type="entry name" value="Glyceraldehyde-3-phosphate dehydrogenase-like, C-terminal domain"/>
    <property type="match status" value="2"/>
</dbReference>
<protein>
    <recommendedName>
        <fullName evidence="12">Saccharopine dehydrogenase (NAD(+), L-glutamate-forming)</fullName>
    </recommendedName>
</protein>
<dbReference type="OrthoDB" id="10059875at2759"/>
<dbReference type="Gene3D" id="3.30.360.10">
    <property type="entry name" value="Dihydrodipicolinate Reductase, domain 2"/>
    <property type="match status" value="2"/>
</dbReference>
<sequence>MGFNHWRNSIRWKKLWPAHPEIIQRVFYSRYGRRELEGRVLGIRREDQSVWERRAPFSPHQVRKLVRAGAKVLVQPSNRRAYPMQDYAASGAIIKEDISEAPVIVGVKQVPIDALIPHRTYCFFSHTIKAQAENMALLDAILEKNIRLVDYEKMVNERGERVVAFGKYAGVAGMINILHGLGLRLLALGHHTPFMHIGPAHNYRNTEMAKAAVRDAGYEISLGNLPKSLGALTVVFTGSGNVSQGAQEIFRQLPYEYIPPQMLKKVAEHGEINKVYGCEVSRPDHYVRKDGGPFDPDDFEAHPENYYSSFSKKIAPYASVIVNGIYWAPNSPRLLSIPDAKSLLRPAYTPWLPSSPGSPQLPHRLLAICDISADPGGSIEFMDACTTIDTPFCLYDADQHTNSESFKGPGVLVCSIDNMPTQLPREATDFFGGLLFPHIGDILKSDATASFEPSQHSPAVAKAVIASNGKLTPDFEYISELRAYNRIISFETDLAALTLVLKDLGREIFPHKSKGQRYYRVSLTRSRHKSAMKVSETQHTVLMLGAGHVSAPVVEYLTRDSSIRCIAASALKDEADTLASRFPNVEPILLDVQDRQDLLSSMVQSADIVISLLPYSLHPLVAKKCIEYKKNLVTASYCTPEMHALHDEAVAAGITVLNEVGLDPGIDHLLAMEIIDEVHNNGGKVESFTSYCGGIPAPEYSDSPLRYKFSWSPRGVLLNTLSPAKYLLDGKVVEIPSGGALMSHAKKVDFLPGFALEGYPNRDSTIYKELYGIPEAKTVLRGTLRYQGYAEAIRGLLALGLIDTQPHPSLHPKGPEITWRELICNLLEVPDSNLFYENLRSKVLDRVGPERCVGVVEKLGLLSEDPVFRLSTPLDSLCHYLSNFLALEENERDIVILRHDITIRWGDHQVEKRGVTLVEYGEARNKGYSAMAKTVGYPTAIATKMVLNGAVSIPSPMSGEIQGKGMMLPFSADVYRPMLSRLQKEGICAQEKMEQLAIDSSQDVGGPKKRQTTAEEWMMALRSSLAFIPVLRRPRAGRVDLASPYTGRLGGLNGRVLAIRREDQSVWERRAPLSPHHVWKLVRAGAKVLLQPSNRRAYPMQDYVAAGAIVREDISEAPVIVGVTQVPIDALIPHRTYCFFSRTSKAQAENMPLLDAILKKVRNFINIRLVDFEKMVDERGEHVVTFGKYAGVAGMINILHGLGLRLLALGHHTPFMHVGPAHNYRNTEMAKAALRDAGYEISLGNLPKSLGALTIVFTGSGDASQGAQEIFRELPFEYVPPQMLKKVAEHGGESSSLTHFTLKITDHRYEWIATAMNKVYGCEVNHPDHYARKDGGPFDLHDFEAHPENYYSSFSKKVRSDFEILLTLLMIVNGIYWTPNSPRLLSIPDAKSLLRPAYTPWLPSSPGSPHLPHRLLAICDVSPAPLGSIEFSDVCTTIDSPFCLYDADHHTNTESFKGPGVLVCSIGNMPTQLPREATDCIGSLLLPHIGDILQSDASQPFEQSQFSPVVSKAVVASNGRLTPDYEYISGLRANNRSRQKSTVNGTQRTVLLLGAGHMLSIYTHYLSPTASALKDEVDMLASRFDKVEPILLDVQERPDLLSSVVQSANIVVSLLPYSLHSSVAKACIEFKKNLITASYCTPEMQALHDQAVDAGITVVNEVGLDPGIDHLLAMECIDEVHDKGGKVESYVSYCGGLPAPEFSDSPLRYKFSWSPKRVLLNALSPAKYLLDGKTVEIPSGGALMSHAKKVDFLPGFALEGYPNRDSTIYKEFYGIPEAKTVLRGTLRYQGFSEAIRSLLAIGLIDTHSHHALHPKGPEISWRQLICNLLEVPDSSLFYENLRSKVLDRVGSEHCVRVIEKLGLLSEDPVLRLSTPVDCLSHYLTNFLALEEHEQDVVILRNNITICWGDQQVEKRGINLVVYGDAQDKGYSAMAKTVGYPTAIATKMVLNGVVSIPLMMSGEIKGKGMVLPFSADIYRPMLSRLQKEGIRVLEKTEQ</sequence>
<feature type="domain" description="Alanine dehydrogenase/pyridine nucleotide transhydrogenase NAD(H)-binding" evidence="8">
    <location>
        <begin position="1233"/>
        <end position="1465"/>
    </location>
</feature>
<evidence type="ECO:0000256" key="5">
    <source>
        <dbReference type="ARBA" id="ARBA00023002"/>
    </source>
</evidence>
<evidence type="ECO:0000256" key="6">
    <source>
        <dbReference type="ARBA" id="ARBA00023268"/>
    </source>
</evidence>
<name>A0A7R9A8V2_9CRUS</name>
<evidence type="ECO:0000256" key="2">
    <source>
        <dbReference type="ARBA" id="ARBA00004720"/>
    </source>
</evidence>
<organism evidence="10">
    <name type="scientific">Darwinula stevensoni</name>
    <dbReference type="NCBI Taxonomy" id="69355"/>
    <lineage>
        <taxon>Eukaryota</taxon>
        <taxon>Metazoa</taxon>
        <taxon>Ecdysozoa</taxon>
        <taxon>Arthropoda</taxon>
        <taxon>Crustacea</taxon>
        <taxon>Oligostraca</taxon>
        <taxon>Ostracoda</taxon>
        <taxon>Podocopa</taxon>
        <taxon>Podocopida</taxon>
        <taxon>Darwinulocopina</taxon>
        <taxon>Darwinuloidea</taxon>
        <taxon>Darwinulidae</taxon>
        <taxon>Darwinula</taxon>
    </lineage>
</organism>
<feature type="domain" description="Alanine dehydrogenase/pyridine nucleotide transhydrogenase N-terminal" evidence="9">
    <location>
        <begin position="1058"/>
        <end position="1193"/>
    </location>
</feature>
<evidence type="ECO:0000313" key="10">
    <source>
        <dbReference type="EMBL" id="CAD7249647.1"/>
    </source>
</evidence>
<dbReference type="InterPro" id="IPR036291">
    <property type="entry name" value="NAD(P)-bd_dom_sf"/>
</dbReference>
<dbReference type="PANTHER" id="PTHR11133:SF22">
    <property type="entry name" value="ALPHA-AMINOADIPIC SEMIALDEHYDE SYNTHASE, MITOCHONDRIAL"/>
    <property type="match status" value="1"/>
</dbReference>
<keyword evidence="4" id="KW-0521">NADP</keyword>
<comment type="similarity">
    <text evidence="7">In the C-terminal section; belongs to the saccharopine dehydrogenase family.</text>
</comment>
<dbReference type="Pfam" id="PF03435">
    <property type="entry name" value="Sacchrp_dh_NADP"/>
    <property type="match status" value="2"/>
</dbReference>
<gene>
    <name evidence="10" type="ORF">DSTB1V02_LOCUS9435</name>
</gene>
<evidence type="ECO:0008006" key="12">
    <source>
        <dbReference type="Google" id="ProtNLM"/>
    </source>
</evidence>
<dbReference type="GO" id="GO:0019878">
    <property type="term" value="P:lysine biosynthetic process via aminoadipic acid"/>
    <property type="evidence" value="ECO:0007669"/>
    <property type="project" value="TreeGrafter"/>
</dbReference>
<evidence type="ECO:0000256" key="7">
    <source>
        <dbReference type="ARBA" id="ARBA00025744"/>
    </source>
</evidence>
<proteinExistence type="inferred from homology"/>
<dbReference type="SMART" id="SM01002">
    <property type="entry name" value="AlaDh_PNT_C"/>
    <property type="match status" value="2"/>
</dbReference>
<keyword evidence="11" id="KW-1185">Reference proteome</keyword>
<dbReference type="SUPFAM" id="SSF51735">
    <property type="entry name" value="NAD(P)-binding Rossmann-fold domains"/>
    <property type="match status" value="2"/>
</dbReference>